<keyword evidence="1" id="KW-1133">Transmembrane helix</keyword>
<comment type="caution">
    <text evidence="2">The sequence shown here is derived from an EMBL/GenBank/DDBJ whole genome shotgun (WGS) entry which is preliminary data.</text>
</comment>
<sequence length="192" mass="22543">MSLHTQLMTLLMMFMSGVIMGMVFDMYRVTSSQLRFKRWLIPVLDLCYWVLSGLFVFQMLAITNHGQVRVYIFLALAAGTVAYHYGCSQLVQRMTLLLIHLVRRTIQILVMLFRQIVIKPLIGCYRLLKFIIGIVIGITMYIVKIMLQLGYPLWRLVRWLCAPILRWRLVQFSIHAVTKITVALRNWMKSKE</sequence>
<protein>
    <submittedName>
        <fullName evidence="2">Spore cortex biosynthesis protein YabQ</fullName>
    </submittedName>
</protein>
<keyword evidence="1" id="KW-0812">Transmembrane</keyword>
<organism evidence="2 3">
    <name type="scientific">Marinicrinis sediminis</name>
    <dbReference type="NCBI Taxonomy" id="1652465"/>
    <lineage>
        <taxon>Bacteria</taxon>
        <taxon>Bacillati</taxon>
        <taxon>Bacillota</taxon>
        <taxon>Bacilli</taxon>
        <taxon>Bacillales</taxon>
        <taxon>Paenibacillaceae</taxon>
    </lineage>
</organism>
<dbReference type="EMBL" id="JBHUMM010000012">
    <property type="protein sequence ID" value="MFD2671531.1"/>
    <property type="molecule type" value="Genomic_DNA"/>
</dbReference>
<gene>
    <name evidence="2" type="primary">yabQ</name>
    <name evidence="2" type="ORF">ACFSUC_07925</name>
</gene>
<reference evidence="3" key="1">
    <citation type="journal article" date="2019" name="Int. J. Syst. Evol. Microbiol.">
        <title>The Global Catalogue of Microorganisms (GCM) 10K type strain sequencing project: providing services to taxonomists for standard genome sequencing and annotation.</title>
        <authorList>
            <consortium name="The Broad Institute Genomics Platform"/>
            <consortium name="The Broad Institute Genome Sequencing Center for Infectious Disease"/>
            <person name="Wu L."/>
            <person name="Ma J."/>
        </authorList>
    </citation>
    <scope>NUCLEOTIDE SEQUENCE [LARGE SCALE GENOMIC DNA]</scope>
    <source>
        <strain evidence="3">KCTC 33676</strain>
    </source>
</reference>
<feature type="transmembrane region" description="Helical" evidence="1">
    <location>
        <begin position="39"/>
        <end position="62"/>
    </location>
</feature>
<accession>A0ABW5R9U4</accession>
<dbReference type="Pfam" id="PF09578">
    <property type="entry name" value="Spore_YabQ"/>
    <property type="match status" value="1"/>
</dbReference>
<feature type="transmembrane region" description="Helical" evidence="1">
    <location>
        <begin position="130"/>
        <end position="151"/>
    </location>
</feature>
<evidence type="ECO:0000256" key="1">
    <source>
        <dbReference type="SAM" id="Phobius"/>
    </source>
</evidence>
<proteinExistence type="predicted"/>
<feature type="transmembrane region" description="Helical" evidence="1">
    <location>
        <begin position="6"/>
        <end position="27"/>
    </location>
</feature>
<evidence type="ECO:0000313" key="2">
    <source>
        <dbReference type="EMBL" id="MFD2671531.1"/>
    </source>
</evidence>
<keyword evidence="3" id="KW-1185">Reference proteome</keyword>
<feature type="transmembrane region" description="Helical" evidence="1">
    <location>
        <begin position="68"/>
        <end position="85"/>
    </location>
</feature>
<evidence type="ECO:0000313" key="3">
    <source>
        <dbReference type="Proteomes" id="UP001597497"/>
    </source>
</evidence>
<dbReference type="Proteomes" id="UP001597497">
    <property type="component" value="Unassembled WGS sequence"/>
</dbReference>
<dbReference type="InterPro" id="IPR019074">
    <property type="entry name" value="YabQ"/>
</dbReference>
<dbReference type="NCBIfam" id="TIGR02893">
    <property type="entry name" value="spore_yabQ"/>
    <property type="match status" value="1"/>
</dbReference>
<keyword evidence="1" id="KW-0472">Membrane</keyword>
<dbReference type="RefSeq" id="WP_379929005.1">
    <property type="nucleotide sequence ID" value="NZ_JBHUMM010000012.1"/>
</dbReference>
<name>A0ABW5R9U4_9BACL</name>